<evidence type="ECO:0000256" key="1">
    <source>
        <dbReference type="SAM" id="MobiDB-lite"/>
    </source>
</evidence>
<dbReference type="Proteomes" id="UP000250266">
    <property type="component" value="Unassembled WGS sequence"/>
</dbReference>
<name>A0A8E2E1S4_9PEZI</name>
<organism evidence="2 3">
    <name type="scientific">Lepidopterella palustris CBS 459.81</name>
    <dbReference type="NCBI Taxonomy" id="1314670"/>
    <lineage>
        <taxon>Eukaryota</taxon>
        <taxon>Fungi</taxon>
        <taxon>Dikarya</taxon>
        <taxon>Ascomycota</taxon>
        <taxon>Pezizomycotina</taxon>
        <taxon>Dothideomycetes</taxon>
        <taxon>Pleosporomycetidae</taxon>
        <taxon>Mytilinidiales</taxon>
        <taxon>Argynnaceae</taxon>
        <taxon>Lepidopterella</taxon>
    </lineage>
</organism>
<dbReference type="AlphaFoldDB" id="A0A8E2E1S4"/>
<evidence type="ECO:0000313" key="3">
    <source>
        <dbReference type="Proteomes" id="UP000250266"/>
    </source>
</evidence>
<feature type="compositionally biased region" description="Pro residues" evidence="1">
    <location>
        <begin position="1"/>
        <end position="12"/>
    </location>
</feature>
<accession>A0A8E2E1S4</accession>
<reference evidence="2 3" key="1">
    <citation type="journal article" date="2016" name="Nat. Commun.">
        <title>Ectomycorrhizal ecology is imprinted in the genome of the dominant symbiotic fungus Cenococcum geophilum.</title>
        <authorList>
            <consortium name="DOE Joint Genome Institute"/>
            <person name="Peter M."/>
            <person name="Kohler A."/>
            <person name="Ohm R.A."/>
            <person name="Kuo A."/>
            <person name="Krutzmann J."/>
            <person name="Morin E."/>
            <person name="Arend M."/>
            <person name="Barry K.W."/>
            <person name="Binder M."/>
            <person name="Choi C."/>
            <person name="Clum A."/>
            <person name="Copeland A."/>
            <person name="Grisel N."/>
            <person name="Haridas S."/>
            <person name="Kipfer T."/>
            <person name="LaButti K."/>
            <person name="Lindquist E."/>
            <person name="Lipzen A."/>
            <person name="Maire R."/>
            <person name="Meier B."/>
            <person name="Mihaltcheva S."/>
            <person name="Molinier V."/>
            <person name="Murat C."/>
            <person name="Poggeler S."/>
            <person name="Quandt C.A."/>
            <person name="Sperisen C."/>
            <person name="Tritt A."/>
            <person name="Tisserant E."/>
            <person name="Crous P.W."/>
            <person name="Henrissat B."/>
            <person name="Nehls U."/>
            <person name="Egli S."/>
            <person name="Spatafora J.W."/>
            <person name="Grigoriev I.V."/>
            <person name="Martin F.M."/>
        </authorList>
    </citation>
    <scope>NUCLEOTIDE SEQUENCE [LARGE SCALE GENOMIC DNA]</scope>
    <source>
        <strain evidence="2 3">CBS 459.81</strain>
    </source>
</reference>
<feature type="region of interest" description="Disordered" evidence="1">
    <location>
        <begin position="1"/>
        <end position="33"/>
    </location>
</feature>
<proteinExistence type="predicted"/>
<keyword evidence="3" id="KW-1185">Reference proteome</keyword>
<feature type="compositionally biased region" description="Low complexity" evidence="1">
    <location>
        <begin position="13"/>
        <end position="23"/>
    </location>
</feature>
<gene>
    <name evidence="2" type="ORF">K432DRAFT_385988</name>
</gene>
<protein>
    <submittedName>
        <fullName evidence="2">Uncharacterized protein</fullName>
    </submittedName>
</protein>
<sequence length="64" mass="6811">MPDLPSAPPPTPTAEELATTPDNHPLPPTPPALSLTATELITTMSELDLARIQNPQKAQSSLRQ</sequence>
<evidence type="ECO:0000313" key="2">
    <source>
        <dbReference type="EMBL" id="OCK75729.1"/>
    </source>
</evidence>
<dbReference type="EMBL" id="KV745281">
    <property type="protein sequence ID" value="OCK75729.1"/>
    <property type="molecule type" value="Genomic_DNA"/>
</dbReference>